<organism evidence="1 2">
    <name type="scientific">Chrysochromulina tobinii</name>
    <dbReference type="NCBI Taxonomy" id="1460289"/>
    <lineage>
        <taxon>Eukaryota</taxon>
        <taxon>Haptista</taxon>
        <taxon>Haptophyta</taxon>
        <taxon>Prymnesiophyceae</taxon>
        <taxon>Prymnesiales</taxon>
        <taxon>Chrysochromulinaceae</taxon>
        <taxon>Chrysochromulina</taxon>
    </lineage>
</organism>
<name>A0A0M0J394_9EUKA</name>
<accession>A0A0M0J394</accession>
<dbReference type="OrthoDB" id="422066at2759"/>
<reference evidence="2" key="1">
    <citation type="journal article" date="2015" name="PLoS Genet.">
        <title>Genome Sequence and Transcriptome Analyses of Chrysochromulina tobin: Metabolic Tools for Enhanced Algal Fitness in the Prominent Order Prymnesiales (Haptophyceae).</title>
        <authorList>
            <person name="Hovde B.T."/>
            <person name="Deodato C.R."/>
            <person name="Hunsperger H.M."/>
            <person name="Ryken S.A."/>
            <person name="Yost W."/>
            <person name="Jha R.K."/>
            <person name="Patterson J."/>
            <person name="Monnat R.J. Jr."/>
            <person name="Barlow S.B."/>
            <person name="Starkenburg S.R."/>
            <person name="Cattolico R.A."/>
        </authorList>
    </citation>
    <scope>NUCLEOTIDE SEQUENCE</scope>
    <source>
        <strain evidence="2">CCMP291</strain>
    </source>
</reference>
<dbReference type="SUPFAM" id="SSF53383">
    <property type="entry name" value="PLP-dependent transferases"/>
    <property type="match status" value="1"/>
</dbReference>
<gene>
    <name evidence="1" type="ORF">Ctob_002064</name>
</gene>
<dbReference type="InterPro" id="IPR015424">
    <property type="entry name" value="PyrdxlP-dep_Trfase"/>
</dbReference>
<dbReference type="AlphaFoldDB" id="A0A0M0J394"/>
<dbReference type="Gene3D" id="3.40.640.10">
    <property type="entry name" value="Type I PLP-dependent aspartate aminotransferase-like (Major domain)"/>
    <property type="match status" value="1"/>
</dbReference>
<keyword evidence="2" id="KW-1185">Reference proteome</keyword>
<dbReference type="GO" id="GO:0000271">
    <property type="term" value="P:polysaccharide biosynthetic process"/>
    <property type="evidence" value="ECO:0007669"/>
    <property type="project" value="TreeGrafter"/>
</dbReference>
<protein>
    <submittedName>
        <fullName evidence="1">1 family protein</fullName>
    </submittedName>
</protein>
<comment type="caution">
    <text evidence="1">The sequence shown here is derived from an EMBL/GenBank/DDBJ whole genome shotgun (WGS) entry which is preliminary data.</text>
</comment>
<dbReference type="GO" id="GO:0030170">
    <property type="term" value="F:pyridoxal phosphate binding"/>
    <property type="evidence" value="ECO:0007669"/>
    <property type="project" value="TreeGrafter"/>
</dbReference>
<dbReference type="GO" id="GO:0008483">
    <property type="term" value="F:transaminase activity"/>
    <property type="evidence" value="ECO:0007669"/>
    <property type="project" value="TreeGrafter"/>
</dbReference>
<evidence type="ECO:0000313" key="2">
    <source>
        <dbReference type="Proteomes" id="UP000037460"/>
    </source>
</evidence>
<dbReference type="EMBL" id="JWZX01003396">
    <property type="protein sequence ID" value="KOO21019.1"/>
    <property type="molecule type" value="Genomic_DNA"/>
</dbReference>
<sequence length="278" mass="30784">MDDLERKIEPDIKFVLLTHMRGKVANMQRVYAIAAKHGITVIEDCAHALGVQYDGVQLGRSSRVACFSTQQAKAINSGEGGFLMTDDDEIAAKAMCYAGCYEDLVAQHVNAPPTAIFDAVKKEIPNYSLRMSDLTACCIRPQIDTLEARIEMYNRRYEMICKQLAHCEHLHIPAIDARVRPVSDSLQINLRGMSGEQVHAFLGHTKRRGMPVGLFGSADNARNFHNWKYSPMATGVEQTEAMIKAAIDVRLPLSFADEDITQIGAVLLAAVDDTLSHH</sequence>
<dbReference type="Proteomes" id="UP000037460">
    <property type="component" value="Unassembled WGS sequence"/>
</dbReference>
<dbReference type="InterPro" id="IPR015421">
    <property type="entry name" value="PyrdxlP-dep_Trfase_major"/>
</dbReference>
<evidence type="ECO:0000313" key="1">
    <source>
        <dbReference type="EMBL" id="KOO21019.1"/>
    </source>
</evidence>
<proteinExistence type="predicted"/>
<dbReference type="PANTHER" id="PTHR30244:SF34">
    <property type="entry name" value="DTDP-4-AMINO-4,6-DIDEOXYGALACTOSE TRANSAMINASE"/>
    <property type="match status" value="1"/>
</dbReference>
<dbReference type="InterPro" id="IPR000653">
    <property type="entry name" value="DegT/StrS_aminotransferase"/>
</dbReference>
<dbReference type="Pfam" id="PF01041">
    <property type="entry name" value="DegT_DnrJ_EryC1"/>
    <property type="match status" value="1"/>
</dbReference>
<dbReference type="PANTHER" id="PTHR30244">
    <property type="entry name" value="TRANSAMINASE"/>
    <property type="match status" value="1"/>
</dbReference>